<dbReference type="RefSeq" id="XP_040760659.1">
    <property type="nucleotide sequence ID" value="XM_040907257.1"/>
</dbReference>
<evidence type="ECO:0000313" key="1">
    <source>
        <dbReference type="EMBL" id="KZT02919.1"/>
    </source>
</evidence>
<dbReference type="InParanoid" id="A0A165CJF1"/>
<protein>
    <submittedName>
        <fullName evidence="1">Uncharacterized protein</fullName>
    </submittedName>
</protein>
<dbReference type="EMBL" id="KV427648">
    <property type="protein sequence ID" value="KZT02919.1"/>
    <property type="molecule type" value="Genomic_DNA"/>
</dbReference>
<reference evidence="1 2" key="1">
    <citation type="journal article" date="2016" name="Mol. Biol. Evol.">
        <title>Comparative Genomics of Early-Diverging Mushroom-Forming Fungi Provides Insights into the Origins of Lignocellulose Decay Capabilities.</title>
        <authorList>
            <person name="Nagy L.G."/>
            <person name="Riley R."/>
            <person name="Tritt A."/>
            <person name="Adam C."/>
            <person name="Daum C."/>
            <person name="Floudas D."/>
            <person name="Sun H."/>
            <person name="Yadav J.S."/>
            <person name="Pangilinan J."/>
            <person name="Larsson K.H."/>
            <person name="Matsuura K."/>
            <person name="Barry K."/>
            <person name="Labutti K."/>
            <person name="Kuo R."/>
            <person name="Ohm R.A."/>
            <person name="Bhattacharya S.S."/>
            <person name="Shirouzu T."/>
            <person name="Yoshinaga Y."/>
            <person name="Martin F.M."/>
            <person name="Grigoriev I.V."/>
            <person name="Hibbett D.S."/>
        </authorList>
    </citation>
    <scope>NUCLEOTIDE SEQUENCE [LARGE SCALE GENOMIC DNA]</scope>
    <source>
        <strain evidence="1 2">93-53</strain>
    </source>
</reference>
<proteinExistence type="predicted"/>
<accession>A0A165CJF1</accession>
<keyword evidence="2" id="KW-1185">Reference proteome</keyword>
<dbReference type="GeneID" id="63824286"/>
<gene>
    <name evidence="1" type="ORF">LAESUDRAFT_716509</name>
</gene>
<name>A0A165CJF1_9APHY</name>
<organism evidence="1 2">
    <name type="scientific">Laetiporus sulphureus 93-53</name>
    <dbReference type="NCBI Taxonomy" id="1314785"/>
    <lineage>
        <taxon>Eukaryota</taxon>
        <taxon>Fungi</taxon>
        <taxon>Dikarya</taxon>
        <taxon>Basidiomycota</taxon>
        <taxon>Agaricomycotina</taxon>
        <taxon>Agaricomycetes</taxon>
        <taxon>Polyporales</taxon>
        <taxon>Laetiporus</taxon>
    </lineage>
</organism>
<evidence type="ECO:0000313" key="2">
    <source>
        <dbReference type="Proteomes" id="UP000076871"/>
    </source>
</evidence>
<sequence length="213" mass="23784">MKELYGRLLELLDVGDLVVNLTIGNIVPALLAASFEPEKRVIAPYPSCAPGGRLCGIKKRIRINEREDEVLFLCGDEVHARTMLQVTYDDFICIGMRSIFPELLNVEHHRGGAFQINIPTAGQLDDAYFFAANQGLHSSMRFDLVIDLGPGTRHSWLQHDTLIEEEVSAFSTCLPPRRDAPFGWYPIVEVRQQVIGIVNNNGDLAIVPSIRKS</sequence>
<dbReference type="Proteomes" id="UP000076871">
    <property type="component" value="Unassembled WGS sequence"/>
</dbReference>
<dbReference type="AlphaFoldDB" id="A0A165CJF1"/>